<organism evidence="1">
    <name type="scientific">Picea glauca</name>
    <name type="common">White spruce</name>
    <name type="synonym">Pinus glauca</name>
    <dbReference type="NCBI Taxonomy" id="3330"/>
    <lineage>
        <taxon>Eukaryota</taxon>
        <taxon>Viridiplantae</taxon>
        <taxon>Streptophyta</taxon>
        <taxon>Embryophyta</taxon>
        <taxon>Tracheophyta</taxon>
        <taxon>Spermatophyta</taxon>
        <taxon>Pinopsida</taxon>
        <taxon>Pinidae</taxon>
        <taxon>Conifers I</taxon>
        <taxon>Pinales</taxon>
        <taxon>Pinaceae</taxon>
        <taxon>Picea</taxon>
    </lineage>
</organism>
<evidence type="ECO:0000313" key="2">
    <source>
        <dbReference type="EMBL" id="KUM45665.1"/>
    </source>
</evidence>
<accession>A0A101LUM5</accession>
<name>A0A101LUM5_PICGL</name>
<proteinExistence type="predicted"/>
<reference evidence="1" key="1">
    <citation type="journal article" date="2015" name="Genome Biol. Evol.">
        <title>Organellar Genomes of White Spruce (Picea glauca): Assembly and Annotation.</title>
        <authorList>
            <person name="Jackman S.D."/>
            <person name="Warren R.L."/>
            <person name="Gibb E.A."/>
            <person name="Vandervalk B.P."/>
            <person name="Mohamadi H."/>
            <person name="Chu J."/>
            <person name="Raymond A."/>
            <person name="Pleasance S."/>
            <person name="Coope R."/>
            <person name="Wildung M.R."/>
            <person name="Ritland C.E."/>
            <person name="Bousquet J."/>
            <person name="Jones S.J."/>
            <person name="Bohlmann J."/>
            <person name="Birol I."/>
        </authorList>
    </citation>
    <scope>NUCLEOTIDE SEQUENCE [LARGE SCALE GENOMIC DNA]</scope>
    <source>
        <tissue evidence="1">Flushing bud</tissue>
    </source>
</reference>
<dbReference type="AlphaFoldDB" id="A0A101LUM5"/>
<gene>
    <name evidence="1" type="ORF">ABT39_MTgene2492</name>
    <name evidence="2" type="ORF">ABT39_MTgene2501</name>
    <name evidence="3" type="ORF">ABT39_MTgene2518</name>
</gene>
<dbReference type="EMBL" id="LKAM01000017">
    <property type="protein sequence ID" value="KUM45682.1"/>
    <property type="molecule type" value="Genomic_DNA"/>
</dbReference>
<keyword evidence="1" id="KW-0496">Mitochondrion</keyword>
<protein>
    <submittedName>
        <fullName evidence="1">Uncharacterized protein</fullName>
    </submittedName>
</protein>
<dbReference type="EMBL" id="LKAM01000017">
    <property type="protein sequence ID" value="KUM45656.1"/>
    <property type="molecule type" value="Genomic_DNA"/>
</dbReference>
<evidence type="ECO:0000313" key="3">
    <source>
        <dbReference type="EMBL" id="KUM45682.1"/>
    </source>
</evidence>
<dbReference type="EMBL" id="LKAM01000017">
    <property type="protein sequence ID" value="KUM45665.1"/>
    <property type="molecule type" value="Genomic_DNA"/>
</dbReference>
<sequence length="79" mass="9132">MKLNDIEKEEICNYKGISIEPTREIIREILVITSFYGRMVIDDKNVYLLPHVGGEEITKVFKSFQDDKAHGPDGWTISF</sequence>
<comment type="caution">
    <text evidence="1">The sequence shown here is derived from an EMBL/GenBank/DDBJ whole genome shotgun (WGS) entry which is preliminary data.</text>
</comment>
<evidence type="ECO:0000313" key="1">
    <source>
        <dbReference type="EMBL" id="KUM45656.1"/>
    </source>
</evidence>
<geneLocation type="mitochondrion" evidence="1"/>